<feature type="non-terminal residue" evidence="1">
    <location>
        <position position="625"/>
    </location>
</feature>
<evidence type="ECO:0000313" key="1">
    <source>
        <dbReference type="EMBL" id="EEF58367.1"/>
    </source>
</evidence>
<dbReference type="SUPFAM" id="SSF48208">
    <property type="entry name" value="Six-hairpin glycosidases"/>
    <property type="match status" value="1"/>
</dbReference>
<protein>
    <recommendedName>
        <fullName evidence="3">Alpha-L-rhamnosidase six-hairpin glycosidase domain-containing protein</fullName>
    </recommendedName>
</protein>
<dbReference type="Proteomes" id="UP000003688">
    <property type="component" value="Unassembled WGS sequence"/>
</dbReference>
<dbReference type="InterPro" id="IPR008928">
    <property type="entry name" value="6-hairpin_glycosidase_sf"/>
</dbReference>
<evidence type="ECO:0000313" key="2">
    <source>
        <dbReference type="Proteomes" id="UP000003688"/>
    </source>
</evidence>
<proteinExistence type="predicted"/>
<gene>
    <name evidence="1" type="ORF">Cflav_PD1306</name>
</gene>
<name>B9XPB6_PEDPL</name>
<sequence length="625" mass="70388">MMKCFRFDGSIGRRIQATCYAIGLLSLVTSVKSADTKKIPSTSAAQSAISLEEVLRSKEDLWGNEAMRQPNGPSYEFFKDLLPPVRYVSSDFRYYPLLLAAPNSRRKGRLISNGSGINIKGNTASWNEPGIPVRFRVGTQELLFGEYFQHVDGPQLEEGYLPIYQLKYEHGTGTFGEEVFASVTPELGSNAVALVRFSFAKGKDGMDKPGVISLCPETKDPLKDDNGRLLNDKGEVVIWYDEHWKWHAGRGGMLVANFKKDGTAIVAIATQPVNQTVASPLANGGYEKERTKCAAAWKNILRCGIGMEIPEPTVNNAWRSCVLQNFGLVNGNRIHYSAGNQYDKLYEGEGSDTATAFNQYGYEEDVRRFLLPLLDFTRKGLEYHQAGHKLEDICRFYWQTRDAEFVKSLRPRWEKELMRLMDNRTGTNGLYPKEQYCGDIPTNVFSLNSTANGWRAMRDTAAVLAEMGEKEQAERVFQTAAEFRKNILKAVELSERKDVQPPFVPLALYGQEEAYDFIPATKIGGYWNLMANYILGSHVFGIDSPLERNYMTYLQQHGGLVMGLTHGRSWPTWWEGPDNNNLVYGMRYGLTVLRKDEPERALVTFYGLLAQGMARDTFYSAESAS</sequence>
<dbReference type="RefSeq" id="WP_007417652.1">
    <property type="nucleotide sequence ID" value="NZ_ABOX02000045.1"/>
</dbReference>
<accession>B9XPB6</accession>
<organism evidence="1 2">
    <name type="scientific">Pedosphaera parvula (strain Ellin514)</name>
    <dbReference type="NCBI Taxonomy" id="320771"/>
    <lineage>
        <taxon>Bacteria</taxon>
        <taxon>Pseudomonadati</taxon>
        <taxon>Verrucomicrobiota</taxon>
        <taxon>Pedosphaerae</taxon>
        <taxon>Pedosphaerales</taxon>
        <taxon>Pedosphaeraceae</taxon>
        <taxon>Pedosphaera</taxon>
    </lineage>
</organism>
<dbReference type="Gene3D" id="1.50.10.10">
    <property type="match status" value="1"/>
</dbReference>
<dbReference type="GO" id="GO:0005975">
    <property type="term" value="P:carbohydrate metabolic process"/>
    <property type="evidence" value="ECO:0007669"/>
    <property type="project" value="InterPro"/>
</dbReference>
<dbReference type="AlphaFoldDB" id="B9XPB6"/>
<dbReference type="EMBL" id="ABOX02000045">
    <property type="protein sequence ID" value="EEF58367.1"/>
    <property type="molecule type" value="Genomic_DNA"/>
</dbReference>
<comment type="caution">
    <text evidence="1">The sequence shown here is derived from an EMBL/GenBank/DDBJ whole genome shotgun (WGS) entry which is preliminary data.</text>
</comment>
<dbReference type="InterPro" id="IPR012341">
    <property type="entry name" value="6hp_glycosidase-like_sf"/>
</dbReference>
<evidence type="ECO:0008006" key="3">
    <source>
        <dbReference type="Google" id="ProtNLM"/>
    </source>
</evidence>
<keyword evidence="2" id="KW-1185">Reference proteome</keyword>
<reference evidence="1 2" key="1">
    <citation type="journal article" date="2011" name="J. Bacteriol.">
        <title>Genome sequence of 'Pedosphaera parvula' Ellin514, an aerobic Verrucomicrobial isolate from pasture soil.</title>
        <authorList>
            <person name="Kant R."/>
            <person name="van Passel M.W."/>
            <person name="Sangwan P."/>
            <person name="Palva A."/>
            <person name="Lucas S."/>
            <person name="Copeland A."/>
            <person name="Lapidus A."/>
            <person name="Glavina Del Rio T."/>
            <person name="Dalin E."/>
            <person name="Tice H."/>
            <person name="Bruce D."/>
            <person name="Goodwin L."/>
            <person name="Pitluck S."/>
            <person name="Chertkov O."/>
            <person name="Larimer F.W."/>
            <person name="Land M.L."/>
            <person name="Hauser L."/>
            <person name="Brettin T.S."/>
            <person name="Detter J.C."/>
            <person name="Han S."/>
            <person name="de Vos W.M."/>
            <person name="Janssen P.H."/>
            <person name="Smidt H."/>
        </authorList>
    </citation>
    <scope>NUCLEOTIDE SEQUENCE [LARGE SCALE GENOMIC DNA]</scope>
    <source>
        <strain evidence="1 2">Ellin514</strain>
    </source>
</reference>